<proteinExistence type="predicted"/>
<dbReference type="EMBL" id="MU801929">
    <property type="protein sequence ID" value="KAJ3987096.1"/>
    <property type="molecule type" value="Genomic_DNA"/>
</dbReference>
<name>A0AA38Q471_9AGAR</name>
<organism evidence="1 2">
    <name type="scientific">Lentinula detonsa</name>
    <dbReference type="NCBI Taxonomy" id="2804962"/>
    <lineage>
        <taxon>Eukaryota</taxon>
        <taxon>Fungi</taxon>
        <taxon>Dikarya</taxon>
        <taxon>Basidiomycota</taxon>
        <taxon>Agaricomycotina</taxon>
        <taxon>Agaricomycetes</taxon>
        <taxon>Agaricomycetidae</taxon>
        <taxon>Agaricales</taxon>
        <taxon>Marasmiineae</taxon>
        <taxon>Omphalotaceae</taxon>
        <taxon>Lentinula</taxon>
    </lineage>
</organism>
<accession>A0AA38Q471</accession>
<protein>
    <submittedName>
        <fullName evidence="1">Uncharacterized protein</fullName>
    </submittedName>
</protein>
<evidence type="ECO:0000313" key="1">
    <source>
        <dbReference type="EMBL" id="KAJ3987096.1"/>
    </source>
</evidence>
<comment type="caution">
    <text evidence="1">The sequence shown here is derived from an EMBL/GenBank/DDBJ whole genome shotgun (WGS) entry which is preliminary data.</text>
</comment>
<sequence length="81" mass="9003">MKLLWFVYFPQVEEPLGGWNLSPGVSLLLSQFLNLLFLLYSAPAQPTTCAQYFINVLFSQIGFLGGEKFLVDPADRGNSSS</sequence>
<reference evidence="1" key="1">
    <citation type="submission" date="2022-08" db="EMBL/GenBank/DDBJ databases">
        <authorList>
            <consortium name="DOE Joint Genome Institute"/>
            <person name="Min B."/>
            <person name="Riley R."/>
            <person name="Sierra-Patev S."/>
            <person name="Naranjo-Ortiz M."/>
            <person name="Looney B."/>
            <person name="Konkel Z."/>
            <person name="Slot J.C."/>
            <person name="Sakamoto Y."/>
            <person name="Steenwyk J.L."/>
            <person name="Rokas A."/>
            <person name="Carro J."/>
            <person name="Camarero S."/>
            <person name="Ferreira P."/>
            <person name="Molpeceres G."/>
            <person name="Ruiz-Duenas F.J."/>
            <person name="Serrano A."/>
            <person name="Henrissat B."/>
            <person name="Drula E."/>
            <person name="Hughes K.W."/>
            <person name="Mata J.L."/>
            <person name="Ishikawa N.K."/>
            <person name="Vargas-Isla R."/>
            <person name="Ushijima S."/>
            <person name="Smith C.A."/>
            <person name="Ahrendt S."/>
            <person name="Andreopoulos W."/>
            <person name="He G."/>
            <person name="Labutti K."/>
            <person name="Lipzen A."/>
            <person name="Ng V."/>
            <person name="Sandor L."/>
            <person name="Barry K."/>
            <person name="Martinez A.T."/>
            <person name="Xiao Y."/>
            <person name="Gibbons J.G."/>
            <person name="Terashima K."/>
            <person name="Hibbett D.S."/>
            <person name="Grigoriev I.V."/>
        </authorList>
    </citation>
    <scope>NUCLEOTIDE SEQUENCE</scope>
    <source>
        <strain evidence="1">TFB7829</strain>
    </source>
</reference>
<gene>
    <name evidence="1" type="ORF">F5890DRAFT_887673</name>
</gene>
<evidence type="ECO:0000313" key="2">
    <source>
        <dbReference type="Proteomes" id="UP001163850"/>
    </source>
</evidence>
<dbReference type="Proteomes" id="UP001163850">
    <property type="component" value="Unassembled WGS sequence"/>
</dbReference>
<dbReference type="AlphaFoldDB" id="A0AA38Q471"/>